<protein>
    <submittedName>
        <fullName evidence="2">Dihydrofolate reductase family protein</fullName>
    </submittedName>
</protein>
<dbReference type="InterPro" id="IPR002734">
    <property type="entry name" value="RibDG_C"/>
</dbReference>
<name>A0A931I6A8_9NOCA</name>
<evidence type="ECO:0000313" key="2">
    <source>
        <dbReference type="EMBL" id="MBH0775389.1"/>
    </source>
</evidence>
<sequence length="184" mass="20397">MRDLVVTQNITIDGVIDASGGWFTVGNDAVADDSDIIETLMEHTERCDAVLFGRVTFEEMRGYWPEQTEDETGITDDLNRMTKYVVSGSMGDPGWQNSIVLRDLEQVRALKEQPGLDIVSTGSITLVHSLIAAGLVDEFRLFVYPVVLGKGAKLFTDGVEVPALRLTETRRFRSGVVLLRYRAA</sequence>
<evidence type="ECO:0000259" key="1">
    <source>
        <dbReference type="Pfam" id="PF01872"/>
    </source>
</evidence>
<reference evidence="2" key="1">
    <citation type="submission" date="2020-11" db="EMBL/GenBank/DDBJ databases">
        <title>Nocardia NEAU-351.nov., a novel actinomycete isolated from the cow dung.</title>
        <authorList>
            <person name="Zhang X."/>
        </authorList>
    </citation>
    <scope>NUCLEOTIDE SEQUENCE</scope>
    <source>
        <strain evidence="2">NEAU-351</strain>
    </source>
</reference>
<dbReference type="EMBL" id="JADMLG010000001">
    <property type="protein sequence ID" value="MBH0775389.1"/>
    <property type="molecule type" value="Genomic_DNA"/>
</dbReference>
<dbReference type="RefSeq" id="WP_196147650.1">
    <property type="nucleotide sequence ID" value="NZ_JADMLG010000001.1"/>
</dbReference>
<dbReference type="AlphaFoldDB" id="A0A931I6A8"/>
<gene>
    <name evidence="2" type="ORF">IT779_03695</name>
</gene>
<dbReference type="SUPFAM" id="SSF53597">
    <property type="entry name" value="Dihydrofolate reductase-like"/>
    <property type="match status" value="1"/>
</dbReference>
<dbReference type="GO" id="GO:0009231">
    <property type="term" value="P:riboflavin biosynthetic process"/>
    <property type="evidence" value="ECO:0007669"/>
    <property type="project" value="InterPro"/>
</dbReference>
<dbReference type="Proteomes" id="UP000655751">
    <property type="component" value="Unassembled WGS sequence"/>
</dbReference>
<dbReference type="GO" id="GO:0008703">
    <property type="term" value="F:5-amino-6-(5-phosphoribosylamino)uracil reductase activity"/>
    <property type="evidence" value="ECO:0007669"/>
    <property type="project" value="InterPro"/>
</dbReference>
<dbReference type="PANTHER" id="PTHR38011:SF11">
    <property type="entry name" value="2,5-DIAMINO-6-RIBOSYLAMINO-4(3H)-PYRIMIDINONE 5'-PHOSPHATE REDUCTASE"/>
    <property type="match status" value="1"/>
</dbReference>
<comment type="caution">
    <text evidence="2">The sequence shown here is derived from an EMBL/GenBank/DDBJ whole genome shotgun (WGS) entry which is preliminary data.</text>
</comment>
<organism evidence="2 3">
    <name type="scientific">Nocardia bovistercoris</name>
    <dbReference type="NCBI Taxonomy" id="2785916"/>
    <lineage>
        <taxon>Bacteria</taxon>
        <taxon>Bacillati</taxon>
        <taxon>Actinomycetota</taxon>
        <taxon>Actinomycetes</taxon>
        <taxon>Mycobacteriales</taxon>
        <taxon>Nocardiaceae</taxon>
        <taxon>Nocardia</taxon>
    </lineage>
</organism>
<dbReference type="PANTHER" id="PTHR38011">
    <property type="entry name" value="DIHYDROFOLATE REDUCTASE FAMILY PROTEIN (AFU_ORTHOLOGUE AFUA_8G06820)"/>
    <property type="match status" value="1"/>
</dbReference>
<accession>A0A931I6A8</accession>
<dbReference type="InterPro" id="IPR050765">
    <property type="entry name" value="Riboflavin_Biosynth_HTPR"/>
</dbReference>
<feature type="domain" description="Bacterial bifunctional deaminase-reductase C-terminal" evidence="1">
    <location>
        <begin position="4"/>
        <end position="178"/>
    </location>
</feature>
<dbReference type="Pfam" id="PF01872">
    <property type="entry name" value="RibD_C"/>
    <property type="match status" value="1"/>
</dbReference>
<proteinExistence type="predicted"/>
<keyword evidence="3" id="KW-1185">Reference proteome</keyword>
<dbReference type="Gene3D" id="3.40.430.10">
    <property type="entry name" value="Dihydrofolate Reductase, subunit A"/>
    <property type="match status" value="1"/>
</dbReference>
<dbReference type="InterPro" id="IPR024072">
    <property type="entry name" value="DHFR-like_dom_sf"/>
</dbReference>
<evidence type="ECO:0000313" key="3">
    <source>
        <dbReference type="Proteomes" id="UP000655751"/>
    </source>
</evidence>